<keyword evidence="2" id="KW-1185">Reference proteome</keyword>
<organism evidence="1 2">
    <name type="scientific">Reticulomyxa filosa</name>
    <dbReference type="NCBI Taxonomy" id="46433"/>
    <lineage>
        <taxon>Eukaryota</taxon>
        <taxon>Sar</taxon>
        <taxon>Rhizaria</taxon>
        <taxon>Retaria</taxon>
        <taxon>Foraminifera</taxon>
        <taxon>Monothalamids</taxon>
        <taxon>Reticulomyxidae</taxon>
        <taxon>Reticulomyxa</taxon>
    </lineage>
</organism>
<gene>
    <name evidence="1" type="ORF">RFI_28399</name>
</gene>
<protein>
    <submittedName>
        <fullName evidence="1">Uncharacterized protein</fullName>
    </submittedName>
</protein>
<evidence type="ECO:0000313" key="1">
    <source>
        <dbReference type="EMBL" id="ETO08988.1"/>
    </source>
</evidence>
<dbReference type="EMBL" id="ASPP01024474">
    <property type="protein sequence ID" value="ETO08988.1"/>
    <property type="molecule type" value="Genomic_DNA"/>
</dbReference>
<dbReference type="AlphaFoldDB" id="X6M4T1"/>
<proteinExistence type="predicted"/>
<dbReference type="Proteomes" id="UP000023152">
    <property type="component" value="Unassembled WGS sequence"/>
</dbReference>
<name>X6M4T1_RETFI</name>
<reference evidence="1 2" key="1">
    <citation type="journal article" date="2013" name="Curr. Biol.">
        <title>The Genome of the Foraminiferan Reticulomyxa filosa.</title>
        <authorList>
            <person name="Glockner G."/>
            <person name="Hulsmann N."/>
            <person name="Schleicher M."/>
            <person name="Noegel A.A."/>
            <person name="Eichinger L."/>
            <person name="Gallinger C."/>
            <person name="Pawlowski J."/>
            <person name="Sierra R."/>
            <person name="Euteneuer U."/>
            <person name="Pillet L."/>
            <person name="Moustafa A."/>
            <person name="Platzer M."/>
            <person name="Groth M."/>
            <person name="Szafranski K."/>
            <person name="Schliwa M."/>
        </authorList>
    </citation>
    <scope>NUCLEOTIDE SEQUENCE [LARGE SCALE GENOMIC DNA]</scope>
</reference>
<sequence length="152" mass="18529">MLTFVLLRDWINKGKLSILFYFIVHQIVQCFFIGYFNFVYDKEFSPKLLFLQQTLFASKEVKIIRNLSRILFAYIIKDHLKEKKEDFSLVMKSKEEEIQIIIHHWTRTLNIQLGWIKDFDKFVVNYVSSFFFLFKYQPKTSILFNIGKYYLH</sequence>
<comment type="caution">
    <text evidence="1">The sequence shown here is derived from an EMBL/GenBank/DDBJ whole genome shotgun (WGS) entry which is preliminary data.</text>
</comment>
<feature type="non-terminal residue" evidence="1">
    <location>
        <position position="152"/>
    </location>
</feature>
<accession>X6M4T1</accession>
<evidence type="ECO:0000313" key="2">
    <source>
        <dbReference type="Proteomes" id="UP000023152"/>
    </source>
</evidence>